<evidence type="ECO:0000313" key="2">
    <source>
        <dbReference type="EMBL" id="KAH7137250.1"/>
    </source>
</evidence>
<comment type="caution">
    <text evidence="2">The sequence shown here is derived from an EMBL/GenBank/DDBJ whole genome shotgun (WGS) entry which is preliminary data.</text>
</comment>
<protein>
    <recommendedName>
        <fullName evidence="4">Cyanovirin-N domain-containing protein</fullName>
    </recommendedName>
</protein>
<dbReference type="Gene3D" id="2.30.60.10">
    <property type="entry name" value="Cyanovirin-N"/>
    <property type="match status" value="1"/>
</dbReference>
<proteinExistence type="predicted"/>
<dbReference type="SUPFAM" id="SSF51322">
    <property type="entry name" value="Cyanovirin-N"/>
    <property type="match status" value="1"/>
</dbReference>
<dbReference type="OrthoDB" id="4672515at2759"/>
<evidence type="ECO:0000256" key="1">
    <source>
        <dbReference type="SAM" id="SignalP"/>
    </source>
</evidence>
<reference evidence="2" key="1">
    <citation type="journal article" date="2021" name="Nat. Commun.">
        <title>Genetic determinants of endophytism in the Arabidopsis root mycobiome.</title>
        <authorList>
            <person name="Mesny F."/>
            <person name="Miyauchi S."/>
            <person name="Thiergart T."/>
            <person name="Pickel B."/>
            <person name="Atanasova L."/>
            <person name="Karlsson M."/>
            <person name="Huettel B."/>
            <person name="Barry K.W."/>
            <person name="Haridas S."/>
            <person name="Chen C."/>
            <person name="Bauer D."/>
            <person name="Andreopoulos W."/>
            <person name="Pangilinan J."/>
            <person name="LaButti K."/>
            <person name="Riley R."/>
            <person name="Lipzen A."/>
            <person name="Clum A."/>
            <person name="Drula E."/>
            <person name="Henrissat B."/>
            <person name="Kohler A."/>
            <person name="Grigoriev I.V."/>
            <person name="Martin F.M."/>
            <person name="Hacquard S."/>
        </authorList>
    </citation>
    <scope>NUCLEOTIDE SEQUENCE</scope>
    <source>
        <strain evidence="2">MPI-CAGE-AT-0021</strain>
    </source>
</reference>
<dbReference type="Proteomes" id="UP000717696">
    <property type="component" value="Unassembled WGS sequence"/>
</dbReference>
<evidence type="ECO:0008006" key="4">
    <source>
        <dbReference type="Google" id="ProtNLM"/>
    </source>
</evidence>
<dbReference type="AlphaFoldDB" id="A0A9P9EFA6"/>
<feature type="chain" id="PRO_5040356311" description="Cyanovirin-N domain-containing protein" evidence="1">
    <location>
        <begin position="22"/>
        <end position="176"/>
    </location>
</feature>
<keyword evidence="1" id="KW-0732">Signal</keyword>
<dbReference type="InterPro" id="IPR036673">
    <property type="entry name" value="Cyanovirin-N_sf"/>
</dbReference>
<evidence type="ECO:0000313" key="3">
    <source>
        <dbReference type="Proteomes" id="UP000717696"/>
    </source>
</evidence>
<dbReference type="PROSITE" id="PS51257">
    <property type="entry name" value="PROKAR_LIPOPROTEIN"/>
    <property type="match status" value="1"/>
</dbReference>
<sequence>MLYSGIKYLVLGLAWLHASLAVQSFSQGCQPMDAQFYSEDAVGFYCFPENPDLLAFSYAYSLIELRHCIANNRGSLVAYNDGNYHESCENCILESVRSNGYRTCYLKCNCYGGNKQPQETVLDLNQVLFNDNGRLACFGYRGSQDRASPECHKNVACSTGPPRLTPRAEPTRDSRL</sequence>
<dbReference type="EMBL" id="JAGMUU010000015">
    <property type="protein sequence ID" value="KAH7137250.1"/>
    <property type="molecule type" value="Genomic_DNA"/>
</dbReference>
<name>A0A9P9EFA6_9HYPO</name>
<organism evidence="2 3">
    <name type="scientific">Dactylonectria estremocensis</name>
    <dbReference type="NCBI Taxonomy" id="1079267"/>
    <lineage>
        <taxon>Eukaryota</taxon>
        <taxon>Fungi</taxon>
        <taxon>Dikarya</taxon>
        <taxon>Ascomycota</taxon>
        <taxon>Pezizomycotina</taxon>
        <taxon>Sordariomycetes</taxon>
        <taxon>Hypocreomycetidae</taxon>
        <taxon>Hypocreales</taxon>
        <taxon>Nectriaceae</taxon>
        <taxon>Dactylonectria</taxon>
    </lineage>
</organism>
<accession>A0A9P9EFA6</accession>
<keyword evidence="3" id="KW-1185">Reference proteome</keyword>
<gene>
    <name evidence="2" type="ORF">B0J13DRAFT_609331</name>
</gene>
<feature type="signal peptide" evidence="1">
    <location>
        <begin position="1"/>
        <end position="21"/>
    </location>
</feature>